<name>A0ABR7TPP1_9BACT</name>
<sequence length="196" mass="21705">MIWIITSPERIHEEEKILADLLLAGAHHVLLRKPSWQQADYLAFLDKTDPAWYPRIIIRDYPEAAARFGVGGLHLSADVRDNISQGDLQRFPLCSTGIHDTAAIAVMPPSFTVLLLSPVFNSISKAGYHGRFAQPLPDKNGKLVLALGGVDASNIHRLKAWQFDGAALLGAIWENPGKAVNTYQRIQSQWNSNDQS</sequence>
<reference evidence="1 2" key="1">
    <citation type="submission" date="2020-09" db="EMBL/GenBank/DDBJ databases">
        <title>Genome sequences of type strains of Chitinophaga qingshengii and Chitinophaga varians.</title>
        <authorList>
            <person name="Kittiwongwattana C."/>
        </authorList>
    </citation>
    <scope>NUCLEOTIDE SEQUENCE [LARGE SCALE GENOMIC DNA]</scope>
    <source>
        <strain evidence="1 2">JCM 30026</strain>
    </source>
</reference>
<dbReference type="SUPFAM" id="SSF51391">
    <property type="entry name" value="Thiamin phosphate synthase"/>
    <property type="match status" value="1"/>
</dbReference>
<gene>
    <name evidence="1" type="ORF">ICL07_14245</name>
</gene>
<protein>
    <submittedName>
        <fullName evidence="1">Thiamine phosphate synthase</fullName>
    </submittedName>
</protein>
<comment type="caution">
    <text evidence="1">The sequence shown here is derived from an EMBL/GenBank/DDBJ whole genome shotgun (WGS) entry which is preliminary data.</text>
</comment>
<dbReference type="RefSeq" id="WP_188088560.1">
    <property type="nucleotide sequence ID" value="NZ_JACVFC010000001.1"/>
</dbReference>
<dbReference type="InterPro" id="IPR013785">
    <property type="entry name" value="Aldolase_TIM"/>
</dbReference>
<dbReference type="Gene3D" id="3.20.20.70">
    <property type="entry name" value="Aldolase class I"/>
    <property type="match status" value="1"/>
</dbReference>
<evidence type="ECO:0000313" key="1">
    <source>
        <dbReference type="EMBL" id="MBC9931543.1"/>
    </source>
</evidence>
<dbReference type="EMBL" id="JACVFC010000001">
    <property type="protein sequence ID" value="MBC9931543.1"/>
    <property type="molecule type" value="Genomic_DNA"/>
</dbReference>
<dbReference type="InterPro" id="IPR036206">
    <property type="entry name" value="ThiamineP_synth_sf"/>
</dbReference>
<organism evidence="1 2">
    <name type="scientific">Chitinophaga qingshengii</name>
    <dbReference type="NCBI Taxonomy" id="1569794"/>
    <lineage>
        <taxon>Bacteria</taxon>
        <taxon>Pseudomonadati</taxon>
        <taxon>Bacteroidota</taxon>
        <taxon>Chitinophagia</taxon>
        <taxon>Chitinophagales</taxon>
        <taxon>Chitinophagaceae</taxon>
        <taxon>Chitinophaga</taxon>
    </lineage>
</organism>
<evidence type="ECO:0000313" key="2">
    <source>
        <dbReference type="Proteomes" id="UP000659124"/>
    </source>
</evidence>
<proteinExistence type="predicted"/>
<dbReference type="Proteomes" id="UP000659124">
    <property type="component" value="Unassembled WGS sequence"/>
</dbReference>
<accession>A0ABR7TPP1</accession>
<keyword evidence="2" id="KW-1185">Reference proteome</keyword>